<dbReference type="InterPro" id="IPR049704">
    <property type="entry name" value="Aminotrans_3_PPA_site"/>
</dbReference>
<keyword evidence="3 4" id="KW-0663">Pyridoxal phosphate</keyword>
<gene>
    <name evidence="5" type="ORF">OEZ85_009686</name>
</gene>
<dbReference type="InterPro" id="IPR050103">
    <property type="entry name" value="Class-III_PLP-dep_AT"/>
</dbReference>
<dbReference type="Pfam" id="PF00202">
    <property type="entry name" value="Aminotran_3"/>
    <property type="match status" value="1"/>
</dbReference>
<proteinExistence type="inferred from homology"/>
<dbReference type="PIRSF" id="PIRSF000521">
    <property type="entry name" value="Transaminase_4ab_Lys_Orn"/>
    <property type="match status" value="1"/>
</dbReference>
<evidence type="ECO:0000256" key="3">
    <source>
        <dbReference type="ARBA" id="ARBA00022898"/>
    </source>
</evidence>
<comment type="cofactor">
    <cofactor evidence="1">
        <name>pyridoxal 5'-phosphate</name>
        <dbReference type="ChEBI" id="CHEBI:597326"/>
    </cofactor>
</comment>
<evidence type="ECO:0000313" key="5">
    <source>
        <dbReference type="EMBL" id="WIA18214.1"/>
    </source>
</evidence>
<organism evidence="5 6">
    <name type="scientific">Tetradesmus obliquus</name>
    <name type="common">Green alga</name>
    <name type="synonym">Acutodesmus obliquus</name>
    <dbReference type="NCBI Taxonomy" id="3088"/>
    <lineage>
        <taxon>Eukaryota</taxon>
        <taxon>Viridiplantae</taxon>
        <taxon>Chlorophyta</taxon>
        <taxon>core chlorophytes</taxon>
        <taxon>Chlorophyceae</taxon>
        <taxon>CS clade</taxon>
        <taxon>Sphaeropleales</taxon>
        <taxon>Scenedesmaceae</taxon>
        <taxon>Tetradesmus</taxon>
    </lineage>
</organism>
<dbReference type="Gene3D" id="3.90.1150.10">
    <property type="entry name" value="Aspartate Aminotransferase, domain 1"/>
    <property type="match status" value="1"/>
</dbReference>
<evidence type="ECO:0000256" key="4">
    <source>
        <dbReference type="RuleBase" id="RU003560"/>
    </source>
</evidence>
<dbReference type="PROSITE" id="PS00600">
    <property type="entry name" value="AA_TRANSFER_CLASS_3"/>
    <property type="match status" value="1"/>
</dbReference>
<evidence type="ECO:0008006" key="7">
    <source>
        <dbReference type="Google" id="ProtNLM"/>
    </source>
</evidence>
<evidence type="ECO:0000313" key="6">
    <source>
        <dbReference type="Proteomes" id="UP001244341"/>
    </source>
</evidence>
<keyword evidence="6" id="KW-1185">Reference proteome</keyword>
<evidence type="ECO:0000256" key="1">
    <source>
        <dbReference type="ARBA" id="ARBA00001933"/>
    </source>
</evidence>
<comment type="similarity">
    <text evidence="2 4">Belongs to the class-III pyridoxal-phosphate-dependent aminotransferase family.</text>
</comment>
<name>A0ABY8UAT2_TETOB</name>
<dbReference type="InterPro" id="IPR015421">
    <property type="entry name" value="PyrdxlP-dep_Trfase_major"/>
</dbReference>
<dbReference type="Proteomes" id="UP001244341">
    <property type="component" value="Chromosome 9b"/>
</dbReference>
<dbReference type="Gene3D" id="3.40.640.10">
    <property type="entry name" value="Type I PLP-dependent aspartate aminotransferase-like (Major domain)"/>
    <property type="match status" value="1"/>
</dbReference>
<sequence length="469" mass="49670">MHSTLVAAAAHAAGGALEAACQHVPGALMKFNDIVVQKGLGSWIWDTAGNKYLDMTAGIGATSTGHCHPKVVEAVREQAGNIVHAQQNIFKAHTKQLELDAALSRIMPQQLTKYFYCNSGSEAVDNAVKIARAATGRECIIAFDGGFHGRSIGAMALTTSKVIYKQHFGPFMPGVHIAPYPYCLHCKVQAEKGHSGYHVAPYMPPFDSPDNRVCCGAPQEALEWMLVQHVHPGDVAAIILEPIMGEGGFLTPPPGFMAGLRQLADKHGILLIADEVQSGAGRSGMWWAHGQFDGGAMQPDMVVFAKGIASGYPLAGVATRQHHFDNMQPGTMGGTYGGNAVACAAALATIEAIESEGMLGNASQRGVQLMQGLVGLADRYPIIDVRGRGLMVGIEFGSSSSSGSSSSRLKAEKGVAMAVTKAAFKHNLLLMTAGARESIRFLPPLNVTAEEVDTCLNGFEAACKEVYKR</sequence>
<dbReference type="SUPFAM" id="SSF53383">
    <property type="entry name" value="PLP-dependent transferases"/>
    <property type="match status" value="1"/>
</dbReference>
<accession>A0ABY8UAT2</accession>
<dbReference type="InterPro" id="IPR015424">
    <property type="entry name" value="PyrdxlP-dep_Trfase"/>
</dbReference>
<protein>
    <recommendedName>
        <fullName evidence="7">4-aminobutyrate aminotransferase</fullName>
    </recommendedName>
</protein>
<dbReference type="InterPro" id="IPR015422">
    <property type="entry name" value="PyrdxlP-dep_Trfase_small"/>
</dbReference>
<reference evidence="5 6" key="1">
    <citation type="submission" date="2023-05" db="EMBL/GenBank/DDBJ databases">
        <title>A 100% complete, gapless, phased diploid assembly of the Scenedesmus obliquus UTEX 3031 genome.</title>
        <authorList>
            <person name="Biondi T.C."/>
            <person name="Hanschen E.R."/>
            <person name="Kwon T."/>
            <person name="Eng W."/>
            <person name="Kruse C.P.S."/>
            <person name="Koehler S.I."/>
            <person name="Kunde Y."/>
            <person name="Gleasner C.D."/>
            <person name="You Mak K.T."/>
            <person name="Polle J."/>
            <person name="Hovde B.T."/>
            <person name="Starkenburg S.R."/>
        </authorList>
    </citation>
    <scope>NUCLEOTIDE SEQUENCE [LARGE SCALE GENOMIC DNA]</scope>
    <source>
        <strain evidence="5 6">DOE0152z</strain>
    </source>
</reference>
<dbReference type="PANTHER" id="PTHR11986">
    <property type="entry name" value="AMINOTRANSFERASE CLASS III"/>
    <property type="match status" value="1"/>
</dbReference>
<dbReference type="CDD" id="cd00610">
    <property type="entry name" value="OAT_like"/>
    <property type="match status" value="1"/>
</dbReference>
<dbReference type="InterPro" id="IPR005814">
    <property type="entry name" value="Aminotrans_3"/>
</dbReference>
<evidence type="ECO:0000256" key="2">
    <source>
        <dbReference type="ARBA" id="ARBA00008954"/>
    </source>
</evidence>
<dbReference type="EMBL" id="CP126216">
    <property type="protein sequence ID" value="WIA18214.1"/>
    <property type="molecule type" value="Genomic_DNA"/>
</dbReference>